<dbReference type="AlphaFoldDB" id="A0AAE0GDM9"/>
<evidence type="ECO:0000259" key="6">
    <source>
        <dbReference type="Pfam" id="PF08016"/>
    </source>
</evidence>
<gene>
    <name evidence="7" type="ORF">CYMTET_15658</name>
</gene>
<dbReference type="Pfam" id="PF08016">
    <property type="entry name" value="PKD_channel"/>
    <property type="match status" value="1"/>
</dbReference>
<dbReference type="Gene3D" id="1.10.287.70">
    <property type="match status" value="1"/>
</dbReference>
<protein>
    <recommendedName>
        <fullName evidence="6">Polycystin cation channel PKD1/PKD2 domain-containing protein</fullName>
    </recommendedName>
</protein>
<dbReference type="PANTHER" id="PTHR10877">
    <property type="entry name" value="POLYCYSTIN FAMILY MEMBER"/>
    <property type="match status" value="1"/>
</dbReference>
<evidence type="ECO:0000256" key="1">
    <source>
        <dbReference type="ARBA" id="ARBA00004141"/>
    </source>
</evidence>
<keyword evidence="3 5" id="KW-1133">Transmembrane helix</keyword>
<dbReference type="Proteomes" id="UP001190700">
    <property type="component" value="Unassembled WGS sequence"/>
</dbReference>
<dbReference type="InterPro" id="IPR051223">
    <property type="entry name" value="Polycystin"/>
</dbReference>
<keyword evidence="4 5" id="KW-0472">Membrane</keyword>
<sequence length="192" mass="22225">MTAFKYMARSPVYGIVVRTIVAARFDLIQFGLMFAVCFVVFAVMGVLLFGNILHEWKTLYEAAATLTMMITGEYGMDPLKRVNAKLGSVFYALFLVLIFFLLINILLAILMDSYASLKTENQKEDEERDGNLQMSVLGEYYMQARFWITWTAHKFINRRVQKRFLTNERMLEMLVNTKELDNVVRLIVTLSS</sequence>
<organism evidence="7 8">
    <name type="scientific">Cymbomonas tetramitiformis</name>
    <dbReference type="NCBI Taxonomy" id="36881"/>
    <lineage>
        <taxon>Eukaryota</taxon>
        <taxon>Viridiplantae</taxon>
        <taxon>Chlorophyta</taxon>
        <taxon>Pyramimonadophyceae</taxon>
        <taxon>Pyramimonadales</taxon>
        <taxon>Pyramimonadaceae</taxon>
        <taxon>Cymbomonas</taxon>
    </lineage>
</organism>
<dbReference type="PANTHER" id="PTHR10877:SF183">
    <property type="entry name" value="AT14535P-RELATED"/>
    <property type="match status" value="1"/>
</dbReference>
<evidence type="ECO:0000256" key="5">
    <source>
        <dbReference type="SAM" id="Phobius"/>
    </source>
</evidence>
<comment type="subcellular location">
    <subcellularLocation>
        <location evidence="1">Membrane</location>
        <topology evidence="1">Multi-pass membrane protein</topology>
    </subcellularLocation>
</comment>
<evidence type="ECO:0000313" key="8">
    <source>
        <dbReference type="Proteomes" id="UP001190700"/>
    </source>
</evidence>
<feature type="transmembrane region" description="Helical" evidence="5">
    <location>
        <begin position="30"/>
        <end position="53"/>
    </location>
</feature>
<dbReference type="InterPro" id="IPR013122">
    <property type="entry name" value="PKD1_2_channel"/>
</dbReference>
<evidence type="ECO:0000256" key="2">
    <source>
        <dbReference type="ARBA" id="ARBA00022692"/>
    </source>
</evidence>
<feature type="domain" description="Polycystin cation channel PKD1/PKD2" evidence="6">
    <location>
        <begin position="3"/>
        <end position="116"/>
    </location>
</feature>
<accession>A0AAE0GDM9</accession>
<dbReference type="GO" id="GO:0016020">
    <property type="term" value="C:membrane"/>
    <property type="evidence" value="ECO:0007669"/>
    <property type="project" value="UniProtKB-SubCell"/>
</dbReference>
<comment type="caution">
    <text evidence="7">The sequence shown here is derived from an EMBL/GenBank/DDBJ whole genome shotgun (WGS) entry which is preliminary data.</text>
</comment>
<evidence type="ECO:0000256" key="4">
    <source>
        <dbReference type="ARBA" id="ARBA00023136"/>
    </source>
</evidence>
<evidence type="ECO:0000256" key="3">
    <source>
        <dbReference type="ARBA" id="ARBA00022989"/>
    </source>
</evidence>
<feature type="transmembrane region" description="Helical" evidence="5">
    <location>
        <begin position="88"/>
        <end position="111"/>
    </location>
</feature>
<dbReference type="EMBL" id="LGRX02006667">
    <property type="protein sequence ID" value="KAK3276254.1"/>
    <property type="molecule type" value="Genomic_DNA"/>
</dbReference>
<name>A0AAE0GDM9_9CHLO</name>
<keyword evidence="8" id="KW-1185">Reference proteome</keyword>
<keyword evidence="2 5" id="KW-0812">Transmembrane</keyword>
<reference evidence="7 8" key="1">
    <citation type="journal article" date="2015" name="Genome Biol. Evol.">
        <title>Comparative Genomics of a Bacterivorous Green Alga Reveals Evolutionary Causalities and Consequences of Phago-Mixotrophic Mode of Nutrition.</title>
        <authorList>
            <person name="Burns J.A."/>
            <person name="Paasch A."/>
            <person name="Narechania A."/>
            <person name="Kim E."/>
        </authorList>
    </citation>
    <scope>NUCLEOTIDE SEQUENCE [LARGE SCALE GENOMIC DNA]</scope>
    <source>
        <strain evidence="7 8">PLY_AMNH</strain>
    </source>
</reference>
<evidence type="ECO:0000313" key="7">
    <source>
        <dbReference type="EMBL" id="KAK3276254.1"/>
    </source>
</evidence>
<proteinExistence type="predicted"/>